<evidence type="ECO:0000259" key="10">
    <source>
        <dbReference type="PROSITE" id="PS51864"/>
    </source>
</evidence>
<evidence type="ECO:0000256" key="9">
    <source>
        <dbReference type="RuleBase" id="RU361183"/>
    </source>
</evidence>
<keyword evidence="5 8" id="KW-0862">Zinc</keyword>
<evidence type="ECO:0000256" key="3">
    <source>
        <dbReference type="ARBA" id="ARBA00022723"/>
    </source>
</evidence>
<dbReference type="InterPro" id="IPR034035">
    <property type="entry name" value="Astacin-like_dom"/>
</dbReference>
<dbReference type="SMART" id="SM00235">
    <property type="entry name" value="ZnMc"/>
    <property type="match status" value="1"/>
</dbReference>
<evidence type="ECO:0000256" key="2">
    <source>
        <dbReference type="ARBA" id="ARBA00022670"/>
    </source>
</evidence>
<evidence type="ECO:0000256" key="5">
    <source>
        <dbReference type="ARBA" id="ARBA00022833"/>
    </source>
</evidence>
<dbReference type="Gene3D" id="3.40.390.10">
    <property type="entry name" value="Collagenase (Catalytic Domain)"/>
    <property type="match status" value="1"/>
</dbReference>
<dbReference type="PANTHER" id="PTHR10127">
    <property type="entry name" value="DISCOIDIN, CUB, EGF, LAMININ , AND ZINC METALLOPROTEASE DOMAIN CONTAINING"/>
    <property type="match status" value="1"/>
</dbReference>
<comment type="caution">
    <text evidence="11">The sequence shown here is derived from an EMBL/GenBank/DDBJ whole genome shotgun (WGS) entry which is preliminary data.</text>
</comment>
<dbReference type="PANTHER" id="PTHR10127:SF780">
    <property type="entry name" value="METALLOENDOPEPTIDASE"/>
    <property type="match status" value="1"/>
</dbReference>
<evidence type="ECO:0000313" key="11">
    <source>
        <dbReference type="EMBL" id="KAF8792950.1"/>
    </source>
</evidence>
<comment type="subunit">
    <text evidence="1">Monomer.</text>
</comment>
<keyword evidence="12" id="KW-1185">Reference proteome</keyword>
<dbReference type="GO" id="GO:0006508">
    <property type="term" value="P:proteolysis"/>
    <property type="evidence" value="ECO:0007669"/>
    <property type="project" value="UniProtKB-KW"/>
</dbReference>
<keyword evidence="3 8" id="KW-0479">Metal-binding</keyword>
<keyword evidence="2 8" id="KW-0645">Protease</keyword>
<dbReference type="InterPro" id="IPR001506">
    <property type="entry name" value="Peptidase_M12A"/>
</dbReference>
<sequence length="304" mass="34920">MIRKTLSFARWGDSECLFKNTSFCKRYTQLSRFEMLWKLLLSLAAFFTKPFHGPLDQDPFNITAADQEPYEISPYGPQSWREAHIAMQALQGENGDMRFAADWPESAGIRDEKYRWPGYPGKATVPYVMDGSLKSIEHLIVKAMDQYHKNTCIKFVKRTNERNYIRMVKKGGCYSYVGRVGGAQELSLGRGCEYVGTIVHELGHAIGLFHEHQRSDRDQYLNVYSNNVISGQMHNFNKTPASQELKWAKYDYTSIMHYGNYAFSKQPGKLKTMEAKNGTPLKEPYEKAGLNSVDIDLVKKLYKC</sequence>
<evidence type="ECO:0000256" key="1">
    <source>
        <dbReference type="ARBA" id="ARBA00011245"/>
    </source>
</evidence>
<dbReference type="PRINTS" id="PR00480">
    <property type="entry name" value="ASTACIN"/>
</dbReference>
<accession>A0A8T0FTV6</accession>
<dbReference type="GO" id="GO:0004222">
    <property type="term" value="F:metalloendopeptidase activity"/>
    <property type="evidence" value="ECO:0007669"/>
    <property type="project" value="UniProtKB-UniRule"/>
</dbReference>
<organism evidence="11 12">
    <name type="scientific">Argiope bruennichi</name>
    <name type="common">Wasp spider</name>
    <name type="synonym">Aranea bruennichi</name>
    <dbReference type="NCBI Taxonomy" id="94029"/>
    <lineage>
        <taxon>Eukaryota</taxon>
        <taxon>Metazoa</taxon>
        <taxon>Ecdysozoa</taxon>
        <taxon>Arthropoda</taxon>
        <taxon>Chelicerata</taxon>
        <taxon>Arachnida</taxon>
        <taxon>Araneae</taxon>
        <taxon>Araneomorphae</taxon>
        <taxon>Entelegynae</taxon>
        <taxon>Araneoidea</taxon>
        <taxon>Araneidae</taxon>
        <taxon>Argiope</taxon>
    </lineage>
</organism>
<feature type="binding site" evidence="8">
    <location>
        <position position="210"/>
    </location>
    <ligand>
        <name>Zn(2+)</name>
        <dbReference type="ChEBI" id="CHEBI:29105"/>
        <note>catalytic</note>
    </ligand>
</feature>
<dbReference type="SUPFAM" id="SSF55486">
    <property type="entry name" value="Metalloproteases ('zincins'), catalytic domain"/>
    <property type="match status" value="1"/>
</dbReference>
<dbReference type="PROSITE" id="PS51864">
    <property type="entry name" value="ASTACIN"/>
    <property type="match status" value="1"/>
</dbReference>
<keyword evidence="6 8" id="KW-0482">Metalloprotease</keyword>
<name>A0A8T0FTV6_ARGBR</name>
<reference evidence="11" key="2">
    <citation type="submission" date="2020-06" db="EMBL/GenBank/DDBJ databases">
        <authorList>
            <person name="Sheffer M."/>
        </authorList>
    </citation>
    <scope>NUCLEOTIDE SEQUENCE</scope>
</reference>
<protein>
    <recommendedName>
        <fullName evidence="9">Metalloendopeptidase</fullName>
        <ecNumber evidence="9">3.4.24.-</ecNumber>
    </recommendedName>
</protein>
<evidence type="ECO:0000256" key="6">
    <source>
        <dbReference type="ARBA" id="ARBA00023049"/>
    </source>
</evidence>
<feature type="binding site" evidence="8">
    <location>
        <position position="204"/>
    </location>
    <ligand>
        <name>Zn(2+)</name>
        <dbReference type="ChEBI" id="CHEBI:29105"/>
        <note>catalytic</note>
    </ligand>
</feature>
<dbReference type="AlphaFoldDB" id="A0A8T0FTV6"/>
<evidence type="ECO:0000313" key="12">
    <source>
        <dbReference type="Proteomes" id="UP000807504"/>
    </source>
</evidence>
<dbReference type="Pfam" id="PF01400">
    <property type="entry name" value="Astacin"/>
    <property type="match status" value="1"/>
</dbReference>
<dbReference type="InterPro" id="IPR024079">
    <property type="entry name" value="MetalloPept_cat_dom_sf"/>
</dbReference>
<comment type="function">
    <text evidence="7">Zinc metalloprotease. Provoques deadhesion of endothelial cells from cell cultures, and also degradation of fibronectin, fibrinogen and gelatin in vitro. Its role in the venom is not fully understood but it might act as a spreading factor that facilitates diffusion of other venom toxins. Alternatively, it might be involved in the proteolytic processing of other venom toxins or it might play a role in extra-oral digestion of prey.</text>
</comment>
<evidence type="ECO:0000256" key="7">
    <source>
        <dbReference type="ARBA" id="ARBA00025529"/>
    </source>
</evidence>
<comment type="cofactor">
    <cofactor evidence="8 9">
        <name>Zn(2+)</name>
        <dbReference type="ChEBI" id="CHEBI:29105"/>
    </cofactor>
    <text evidence="8 9">Binds 1 zinc ion per subunit.</text>
</comment>
<dbReference type="EC" id="3.4.24.-" evidence="9"/>
<keyword evidence="4 8" id="KW-0378">Hydrolase</keyword>
<dbReference type="InterPro" id="IPR006026">
    <property type="entry name" value="Peptidase_Metallo"/>
</dbReference>
<dbReference type="CDD" id="cd04280">
    <property type="entry name" value="ZnMc_astacin_like"/>
    <property type="match status" value="1"/>
</dbReference>
<comment type="caution">
    <text evidence="8">Lacks conserved residue(s) required for the propagation of feature annotation.</text>
</comment>
<dbReference type="EMBL" id="JABXBU010000003">
    <property type="protein sequence ID" value="KAF8792950.1"/>
    <property type="molecule type" value="Genomic_DNA"/>
</dbReference>
<proteinExistence type="predicted"/>
<gene>
    <name evidence="11" type="ORF">HNY73_004487</name>
</gene>
<reference evidence="11" key="1">
    <citation type="journal article" date="2020" name="bioRxiv">
        <title>Chromosome-level reference genome of the European wasp spider Argiope bruennichi: a resource for studies on range expansion and evolutionary adaptation.</title>
        <authorList>
            <person name="Sheffer M.M."/>
            <person name="Hoppe A."/>
            <person name="Krehenwinkel H."/>
            <person name="Uhl G."/>
            <person name="Kuss A.W."/>
            <person name="Jensen L."/>
            <person name="Jensen C."/>
            <person name="Gillespie R.G."/>
            <person name="Hoff K.J."/>
            <person name="Prost S."/>
        </authorList>
    </citation>
    <scope>NUCLEOTIDE SEQUENCE</scope>
</reference>
<evidence type="ECO:0000256" key="4">
    <source>
        <dbReference type="ARBA" id="ARBA00022801"/>
    </source>
</evidence>
<evidence type="ECO:0000256" key="8">
    <source>
        <dbReference type="PROSITE-ProRule" id="PRU01211"/>
    </source>
</evidence>
<feature type="binding site" evidence="8">
    <location>
        <position position="200"/>
    </location>
    <ligand>
        <name>Zn(2+)</name>
        <dbReference type="ChEBI" id="CHEBI:29105"/>
        <note>catalytic</note>
    </ligand>
</feature>
<dbReference type="Proteomes" id="UP000807504">
    <property type="component" value="Unassembled WGS sequence"/>
</dbReference>
<dbReference type="GO" id="GO:0008270">
    <property type="term" value="F:zinc ion binding"/>
    <property type="evidence" value="ECO:0007669"/>
    <property type="project" value="UniProtKB-UniRule"/>
</dbReference>
<feature type="active site" evidence="8">
    <location>
        <position position="201"/>
    </location>
</feature>
<feature type="domain" description="Peptidase M12A" evidence="10">
    <location>
        <begin position="107"/>
        <end position="304"/>
    </location>
</feature>